<keyword evidence="1" id="KW-0175">Coiled coil</keyword>
<dbReference type="KEGG" id="ure:UREG_00267"/>
<reference evidence="4" key="1">
    <citation type="journal article" date="2009" name="Genome Res.">
        <title>Comparative genomic analyses of the human fungal pathogens Coccidioides and their relatives.</title>
        <authorList>
            <person name="Sharpton T.J."/>
            <person name="Stajich J.E."/>
            <person name="Rounsley S.D."/>
            <person name="Gardner M.J."/>
            <person name="Wortman J.R."/>
            <person name="Jordar V.S."/>
            <person name="Maiti R."/>
            <person name="Kodira C.D."/>
            <person name="Neafsey D.E."/>
            <person name="Zeng Q."/>
            <person name="Hung C.-Y."/>
            <person name="McMahan C."/>
            <person name="Muszewska A."/>
            <person name="Grynberg M."/>
            <person name="Mandel M.A."/>
            <person name="Kellner E.M."/>
            <person name="Barker B.M."/>
            <person name="Galgiani J.N."/>
            <person name="Orbach M.J."/>
            <person name="Kirkland T.N."/>
            <person name="Cole G.T."/>
            <person name="Henn M.R."/>
            <person name="Birren B.W."/>
            <person name="Taylor J.W."/>
        </authorList>
    </citation>
    <scope>NUCLEOTIDE SEQUENCE [LARGE SCALE GENOMIC DNA]</scope>
    <source>
        <strain evidence="4">UAMH 1704</strain>
    </source>
</reference>
<dbReference type="GeneID" id="8444919"/>
<feature type="region of interest" description="Disordered" evidence="2">
    <location>
        <begin position="1"/>
        <end position="112"/>
    </location>
</feature>
<dbReference type="Proteomes" id="UP000002058">
    <property type="component" value="Unassembled WGS sequence"/>
</dbReference>
<protein>
    <submittedName>
        <fullName evidence="3">Uncharacterized protein</fullName>
    </submittedName>
</protein>
<dbReference type="HOGENOM" id="CLU_040458_1_0_1"/>
<gene>
    <name evidence="3" type="ORF">UREG_00267</name>
</gene>
<dbReference type="InParanoid" id="C4JD77"/>
<feature type="coiled-coil region" evidence="1">
    <location>
        <begin position="159"/>
        <end position="193"/>
    </location>
</feature>
<dbReference type="OrthoDB" id="4156714at2759"/>
<name>C4JD77_UNCRE</name>
<proteinExistence type="predicted"/>
<feature type="compositionally biased region" description="Basic residues" evidence="2">
    <location>
        <begin position="1"/>
        <end position="10"/>
    </location>
</feature>
<dbReference type="RefSeq" id="XP_002540754.1">
    <property type="nucleotide sequence ID" value="XM_002540708.1"/>
</dbReference>
<dbReference type="EMBL" id="CH476615">
    <property type="protein sequence ID" value="EEP75421.1"/>
    <property type="molecule type" value="Genomic_DNA"/>
</dbReference>
<accession>C4JD77</accession>
<evidence type="ECO:0000313" key="4">
    <source>
        <dbReference type="Proteomes" id="UP000002058"/>
    </source>
</evidence>
<evidence type="ECO:0000313" key="3">
    <source>
        <dbReference type="EMBL" id="EEP75421.1"/>
    </source>
</evidence>
<sequence>MPNFVRKLRGGSRQLPQPKDDMGSEDPQRSGPDLERRPTSRRQQVPESHLQQEKGEIRRREGRRLNEARKDEEVIKPPKQGELRSRKNPTSSKEPASEVQEEQMKRERMSRVQSLDWRAEEELNFLRHNNARLFEEVTELQHHTKRLQRLLTEQTSERENRMRHEIQKREGELDDLKNQNARLSSERDAMLEQIRIAQEGALQAMKKGDWAPKEDQQIWRDLTKLEDKLKAWAKTYSLVDINVVESASAADKNAIIDQLGGYCIQEDWEDVVSRLTPALAKRAPMLFTHGALAKEIYSKVFSAPFFVLRGHGKNSEFFEDEMSRLYERLSKVDKTEAHIWRSSMLRLLAQSLADPTSGYHSPAMSQAESNKLSLDFINGPSRLLFKQLDEVNQAKRQKELETLFCEAGELSLSLWCQRTFIKCYDLKMLGSQPFHAGHDAVIPHRLHKLDDEDDRLNGAEMIAVVQPLILAFGDEDAEGYDSHRIWAKAVVLIDENSHVDEEGGRLQM</sequence>
<keyword evidence="4" id="KW-1185">Reference proteome</keyword>
<dbReference type="OMA" id="LAFECHY"/>
<organism evidence="3 4">
    <name type="scientific">Uncinocarpus reesii (strain UAMH 1704)</name>
    <dbReference type="NCBI Taxonomy" id="336963"/>
    <lineage>
        <taxon>Eukaryota</taxon>
        <taxon>Fungi</taxon>
        <taxon>Dikarya</taxon>
        <taxon>Ascomycota</taxon>
        <taxon>Pezizomycotina</taxon>
        <taxon>Eurotiomycetes</taxon>
        <taxon>Eurotiomycetidae</taxon>
        <taxon>Onygenales</taxon>
        <taxon>Onygenaceae</taxon>
        <taxon>Uncinocarpus</taxon>
    </lineage>
</organism>
<feature type="compositionally biased region" description="Basic and acidic residues" evidence="2">
    <location>
        <begin position="50"/>
        <end position="85"/>
    </location>
</feature>
<dbReference type="VEuPathDB" id="FungiDB:UREG_00267"/>
<dbReference type="eggNOG" id="ENOG502S6BE">
    <property type="taxonomic scope" value="Eukaryota"/>
</dbReference>
<dbReference type="AlphaFoldDB" id="C4JD77"/>
<evidence type="ECO:0000256" key="2">
    <source>
        <dbReference type="SAM" id="MobiDB-lite"/>
    </source>
</evidence>
<feature type="compositionally biased region" description="Basic and acidic residues" evidence="2">
    <location>
        <begin position="18"/>
        <end position="38"/>
    </location>
</feature>
<evidence type="ECO:0000256" key="1">
    <source>
        <dbReference type="SAM" id="Coils"/>
    </source>
</evidence>